<protein>
    <submittedName>
        <fullName evidence="2">Uncharacterized protein</fullName>
    </submittedName>
</protein>
<name>A0AC34G0B0_9BILA</name>
<evidence type="ECO:0000313" key="1">
    <source>
        <dbReference type="Proteomes" id="UP000887579"/>
    </source>
</evidence>
<sequence length="222" mass="24374">MFSFPDISDHSPNPPTLVPPSAIVHTAPKMQPFIHTAFTAQSNSKMMASDAFAPLSATSAASGAGAATGESSSGSCVSKQCEACRLHVLEGFSQALNASSQFNKRISGEHGEMNECPYVQTKQKEKAAQKEKLSRINSQNDHTVNQMTKQKEKEAQKEKLSRINSQNDHTVNQMVNLLKQAQKRKRRDISDNGINNDIDNDNLDSVSSVDQSALKDKRKLMR</sequence>
<dbReference type="WBParaSite" id="ES5_v2.g23095.t1">
    <property type="protein sequence ID" value="ES5_v2.g23095.t1"/>
    <property type="gene ID" value="ES5_v2.g23095"/>
</dbReference>
<dbReference type="Proteomes" id="UP000887579">
    <property type="component" value="Unplaced"/>
</dbReference>
<organism evidence="1 2">
    <name type="scientific">Panagrolaimus sp. ES5</name>
    <dbReference type="NCBI Taxonomy" id="591445"/>
    <lineage>
        <taxon>Eukaryota</taxon>
        <taxon>Metazoa</taxon>
        <taxon>Ecdysozoa</taxon>
        <taxon>Nematoda</taxon>
        <taxon>Chromadorea</taxon>
        <taxon>Rhabditida</taxon>
        <taxon>Tylenchina</taxon>
        <taxon>Panagrolaimomorpha</taxon>
        <taxon>Panagrolaimoidea</taxon>
        <taxon>Panagrolaimidae</taxon>
        <taxon>Panagrolaimus</taxon>
    </lineage>
</organism>
<accession>A0AC34G0B0</accession>
<proteinExistence type="predicted"/>
<evidence type="ECO:0000313" key="2">
    <source>
        <dbReference type="WBParaSite" id="ES5_v2.g23095.t1"/>
    </source>
</evidence>
<reference evidence="2" key="1">
    <citation type="submission" date="2022-11" db="UniProtKB">
        <authorList>
            <consortium name="WormBaseParasite"/>
        </authorList>
    </citation>
    <scope>IDENTIFICATION</scope>
</reference>